<feature type="signal peptide" evidence="1">
    <location>
        <begin position="1"/>
        <end position="25"/>
    </location>
</feature>
<protein>
    <submittedName>
        <fullName evidence="2">Putative neuraminidase (Sialidase)</fullName>
    </submittedName>
</protein>
<name>A0A1Q2MFK0_9BACT</name>
<dbReference type="RefSeq" id="WP_146683655.1">
    <property type="nucleotide sequence ID" value="NZ_CP019646.1"/>
</dbReference>
<dbReference type="SUPFAM" id="SSF50939">
    <property type="entry name" value="Sialidases"/>
    <property type="match status" value="1"/>
</dbReference>
<dbReference type="EMBL" id="CP019646">
    <property type="protein sequence ID" value="AQQ71485.1"/>
    <property type="molecule type" value="Genomic_DNA"/>
</dbReference>
<dbReference type="KEGG" id="pbas:SMSP2_01859"/>
<gene>
    <name evidence="2" type="ORF">SMSP2_01859</name>
</gene>
<dbReference type="InterPro" id="IPR036278">
    <property type="entry name" value="Sialidase_sf"/>
</dbReference>
<feature type="chain" id="PRO_5012094614" evidence="1">
    <location>
        <begin position="26"/>
        <end position="596"/>
    </location>
</feature>
<evidence type="ECO:0000313" key="2">
    <source>
        <dbReference type="EMBL" id="AQQ71485.1"/>
    </source>
</evidence>
<keyword evidence="1" id="KW-0732">Signal</keyword>
<keyword evidence="3" id="KW-1185">Reference proteome</keyword>
<dbReference type="AlphaFoldDB" id="A0A1Q2MFK0"/>
<accession>A0A1Q2MFK0</accession>
<reference evidence="3" key="1">
    <citation type="submission" date="2017-02" db="EMBL/GenBank/DDBJ databases">
        <title>Comparative genomics and description of representatives of a novel lineage of planctomycetes thriving in anoxic sediments.</title>
        <authorList>
            <person name="Spring S."/>
            <person name="Bunk B."/>
            <person name="Sproer C."/>
        </authorList>
    </citation>
    <scope>NUCLEOTIDE SEQUENCE [LARGE SCALE GENOMIC DNA]</scope>
    <source>
        <strain evidence="3">SM-Chi-D1</strain>
    </source>
</reference>
<evidence type="ECO:0000256" key="1">
    <source>
        <dbReference type="SAM" id="SignalP"/>
    </source>
</evidence>
<proteinExistence type="predicted"/>
<dbReference type="Proteomes" id="UP000188181">
    <property type="component" value="Chromosome"/>
</dbReference>
<dbReference type="OrthoDB" id="7294637at2"/>
<dbReference type="Gene3D" id="2.120.10.10">
    <property type="match status" value="1"/>
</dbReference>
<dbReference type="CDD" id="cd15482">
    <property type="entry name" value="Sialidase_non-viral"/>
    <property type="match status" value="1"/>
</dbReference>
<organism evidence="2 3">
    <name type="scientific">Limihaloglobus sulfuriphilus</name>
    <dbReference type="NCBI Taxonomy" id="1851148"/>
    <lineage>
        <taxon>Bacteria</taxon>
        <taxon>Pseudomonadati</taxon>
        <taxon>Planctomycetota</taxon>
        <taxon>Phycisphaerae</taxon>
        <taxon>Sedimentisphaerales</taxon>
        <taxon>Sedimentisphaeraceae</taxon>
        <taxon>Limihaloglobus</taxon>
    </lineage>
</organism>
<dbReference type="STRING" id="1851148.SMSP2_01859"/>
<evidence type="ECO:0000313" key="3">
    <source>
        <dbReference type="Proteomes" id="UP000188181"/>
    </source>
</evidence>
<sequence length="596" mass="67724" precursor="true">MSNSSNKIRQTVLCALFISALTAKAQFRSYEIYQPQVTRGFIVDTSQNELKYNHCTSIQRYRGRFYCFWNANTVYKEGEPGQLLYMATSLDGMNWSEPVNWTPDNGRKQWQPCTINIDDESLWVFWQETGGPFWFSKLTDPEGAWTHRMIFTKTMMPDGLEYNPAATQDPLRLSNGRICQTVTWVQISGGPNKFSGIVYTNNGGQSFNMDTSSFVWDPIDGTKSFESMLVEQYDGNIRMFIRNLDRTSQQDELFMTSLGDENAENFYSPAQFSKTRTVSSRCWVKTIGQRKIMLLNDSANGTPELAGHDRKNIAMFFSRSGMDDFAAGVPVVDYEPELAYPQAVEHDNKLYFTYSHENSKNIRWGIVDPLPADDKYYIFPRGTDRRLTDHDDGPVEVRVEKFNLNGDSMLRFYGNASAGVDIDICEPQNDVLKIRLPVFLESTPADKRMRLLCVGDGEVQLGYDAATPYRYQVLIDDTWYDAGAFDPAKWNDILLIISSNGVATQNMGSALYHPAPSGFNGRVYIGDGYPEEFLDETSRFIVNIERFGSLVEAASESGFCGDNEHPIISPDLNYDCIIDLYDFSIMAKSWLKDADK</sequence>